<dbReference type="InterPro" id="IPR027417">
    <property type="entry name" value="P-loop_NTPase"/>
</dbReference>
<dbReference type="PROSITE" id="PS51194">
    <property type="entry name" value="HELICASE_CTER"/>
    <property type="match status" value="1"/>
</dbReference>
<dbReference type="RefSeq" id="WP_328238112.1">
    <property type="nucleotide sequence ID" value="NZ_JAROAS010000035.1"/>
</dbReference>
<dbReference type="SMART" id="SM00490">
    <property type="entry name" value="HELICc"/>
    <property type="match status" value="1"/>
</dbReference>
<dbReference type="SUPFAM" id="SSF53335">
    <property type="entry name" value="S-adenosyl-L-methionine-dependent methyltransferases"/>
    <property type="match status" value="1"/>
</dbReference>
<dbReference type="InterPro" id="IPR006935">
    <property type="entry name" value="Helicase/UvrB_N"/>
</dbReference>
<comment type="caution">
    <text evidence="2">The sequence shown here is derived from an EMBL/GenBank/DDBJ whole genome shotgun (WGS) entry which is preliminary data.</text>
</comment>
<keyword evidence="2" id="KW-0547">Nucleotide-binding</keyword>
<reference evidence="2 3" key="1">
    <citation type="submission" date="2023-03" db="EMBL/GenBank/DDBJ databases">
        <title>Bacillus Genome Sequencing.</title>
        <authorList>
            <person name="Dunlap C."/>
        </authorList>
    </citation>
    <scope>NUCLEOTIDE SEQUENCE [LARGE SCALE GENOMIC DNA]</scope>
    <source>
        <strain evidence="2 3">B-4107</strain>
    </source>
</reference>
<dbReference type="CDD" id="cd22333">
    <property type="entry name" value="LlaBIII_nuclease-like"/>
    <property type="match status" value="1"/>
</dbReference>
<gene>
    <name evidence="2" type="ORF">P5F74_15100</name>
</gene>
<dbReference type="PRINTS" id="PR00507">
    <property type="entry name" value="N12N6MTFRASE"/>
</dbReference>
<dbReference type="Pfam" id="PF00271">
    <property type="entry name" value="Helicase_C"/>
    <property type="match status" value="1"/>
</dbReference>
<dbReference type="SUPFAM" id="SSF52980">
    <property type="entry name" value="Restriction endonuclease-like"/>
    <property type="match status" value="1"/>
</dbReference>
<dbReference type="InterPro" id="IPR014001">
    <property type="entry name" value="Helicase_ATP-bd"/>
</dbReference>
<keyword evidence="2" id="KW-0067">ATP-binding</keyword>
<dbReference type="Gene3D" id="3.40.50.150">
    <property type="entry name" value="Vaccinia Virus protein VP39"/>
    <property type="match status" value="1"/>
</dbReference>
<keyword evidence="2" id="KW-0378">Hydrolase</keyword>
<dbReference type="InterPro" id="IPR011335">
    <property type="entry name" value="Restrct_endonuc-II-like"/>
</dbReference>
<dbReference type="InterPro" id="IPR001650">
    <property type="entry name" value="Helicase_C-like"/>
</dbReference>
<dbReference type="Pfam" id="PF04851">
    <property type="entry name" value="ResIII"/>
    <property type="match status" value="1"/>
</dbReference>
<dbReference type="Proteomes" id="UP001341820">
    <property type="component" value="Unassembled WGS sequence"/>
</dbReference>
<protein>
    <submittedName>
        <fullName evidence="2">DEAD/DEAH box helicase family protein</fullName>
    </submittedName>
</protein>
<evidence type="ECO:0000313" key="2">
    <source>
        <dbReference type="EMBL" id="MED4129461.1"/>
    </source>
</evidence>
<dbReference type="EMBL" id="JAROAS010000035">
    <property type="protein sequence ID" value="MED4129461.1"/>
    <property type="molecule type" value="Genomic_DNA"/>
</dbReference>
<dbReference type="InterPro" id="IPR039442">
    <property type="entry name" value="Mrr-like_dom"/>
</dbReference>
<dbReference type="InterPro" id="IPR041635">
    <property type="entry name" value="Type_ISP_LLaBIII_C"/>
</dbReference>
<dbReference type="Pfam" id="PF22240">
    <property type="entry name" value="ISP_coupler"/>
    <property type="match status" value="1"/>
</dbReference>
<dbReference type="InterPro" id="IPR053980">
    <property type="entry name" value="ISP_coupler"/>
</dbReference>
<dbReference type="SMART" id="SM00487">
    <property type="entry name" value="DEXDc"/>
    <property type="match status" value="1"/>
</dbReference>
<sequence>MNTSKRSFDHLIQIVNESAGAIQRDRGSYFEQLVQIYLQNEPTYKNLYSDVWQLKDVPEEYGIPKKDTGVDLVAKNRNTGEITAIQAKFYKGKVGKAEINSFIAELGKSYYSKGMIISTTDDWNQNALDTVDSQTKQVQKIGLSDLRHSKVDWSSVDFEKPDEIILKSFKKTRDYQSKAIELAKEYFKTNDRGMLVMAPGTGKTFTSLKMVEQIAKESGQKVYNVLYLVPSIQLLTQTLFGWNADNSTSFDLNSFAVTSDRKATKKKVNDDDADILATDIGFPATTNANEVVKNFQLLKYNNDKVTLNVIFSTYQSIDVIHEAQVLGYPNFDFIISDEAHRTTGIKEQGQGESTFTKVHSNSNVKGKLRLYQTATPKIYSDDARSKGVEKSVIISSMDDESIFGTEIFRLGFGEAVGRGYLTDYKVMVLTVEEEAMTKNLQKTLADSENGLNLDDVGRIVGVWNGMIKREGATGKVSGQPMKRAISFIDTIANSKKIAEKFNNVVNEYLGHSAEESFHINVRHVDGTLNALQKKEALDWLASDIDNNEARILSNVKFLTEGIDVPNLDGVIFFAPKKSQVDIVQAVGRIMRKFEGKEYGYIILPIVIPAGVTPENVLDDNKTYAAVWQVLNALRSTDERFNAIVNQLQLNKKKPDNINIINPGKGRPRKPYVEGDGGQGIDIEYVQTELQLWDEIQDAIFGKIVRKVGDRRYLEDWSKDVNEIAQRYIRWINERLDDKSNPIKTEFTKFVNGLRYNINESITQNSAVEMLAQHLITKPVFEALFDEYSFVNSNPVSQAMETIVNELQKAGFEKEQEKLAPFYESVKLRASGVDNADGKQKIIITLYDKFFSTGFKSTTERLGIVFTPIEVVDFIVKSVDDVLGKHFSKSLISEGVHILDPFTGTGTFIARTLNYLKEKMNNGETTLAEITRKFTQELHANEIVLLSYYIAAINIEATFDEINGDSKGYVPFEGIVLTDTFESTENEYTLDDSYFGTNDERLKRQQEVPITAIIGNPPYSAKQENEDSNQVRIDYPILDASLRTKWIETSTATNKNGLLDSYIRALRWSADRITENGVVGFITNSSFIDGIAMDGMRKSLLEEFSDVYIIDLKGQIRRRSREQSKIEGGNIFDIMTGVAITLLVKDNKKSGCGNLHYINIGNSLSKNEKLSKLAQWERLSNIVEDMEYIYPNKKGDWINQRNSNFDNLIEIGNKRSEKALFIDYTGGIKSGRDAWIWGFNNKSVRKNTSESIDYYNENLGNTEIYSIEKNKLSWTQSLKQRFERSERLTFDDTRMYVGMYRPFTKKHVYYARELVDRQYQMSKVMPLKDSSNYMISLSNKTEGKPLTALFINVLPDVNLFAGGSQNLPQILYDDLGSYSAIRPEILEKIVGLNEQDVMYYIYGILHSKQFVTTYFDDLAKSFPRLPVVKNKDKYVEIGQKLADLHLNYENQFSWEGVEVHFTGEQENYTVKKMKHPKKGVLDTIIFNEYITVKNIPEVAYEYVINGRPAIEWIIDQYQIKTDRKSGIKDDPNKYSEDPKYILNLLLSIITVSMKTIELVSQLPEFEVVDNTITYQDGLYSFDSETDLPIVAEKVTKKNNTS</sequence>
<organism evidence="2 3">
    <name type="scientific">Shouchella miscanthi</name>
    <dbReference type="NCBI Taxonomy" id="2598861"/>
    <lineage>
        <taxon>Bacteria</taxon>
        <taxon>Bacillati</taxon>
        <taxon>Bacillota</taxon>
        <taxon>Bacilli</taxon>
        <taxon>Bacillales</taxon>
        <taxon>Bacillaceae</taxon>
        <taxon>Shouchella</taxon>
    </lineage>
</organism>
<dbReference type="GO" id="GO:0004386">
    <property type="term" value="F:helicase activity"/>
    <property type="evidence" value="ECO:0007669"/>
    <property type="project" value="UniProtKB-KW"/>
</dbReference>
<dbReference type="PANTHER" id="PTHR47396">
    <property type="entry name" value="TYPE I RESTRICTION ENZYME ECOKI R PROTEIN"/>
    <property type="match status" value="1"/>
</dbReference>
<dbReference type="Pfam" id="PF13156">
    <property type="entry name" value="Mrr_cat_2"/>
    <property type="match status" value="1"/>
</dbReference>
<dbReference type="InterPro" id="IPR029063">
    <property type="entry name" value="SAM-dependent_MTases_sf"/>
</dbReference>
<dbReference type="InterPro" id="IPR011639">
    <property type="entry name" value="MethylTrfase_TaqI-like_dom"/>
</dbReference>
<keyword evidence="3" id="KW-1185">Reference proteome</keyword>
<name>A0ABU6NMQ7_9BACI</name>
<dbReference type="Pfam" id="PF07669">
    <property type="entry name" value="Eco57I"/>
    <property type="match status" value="1"/>
</dbReference>
<evidence type="ECO:0000313" key="3">
    <source>
        <dbReference type="Proteomes" id="UP001341820"/>
    </source>
</evidence>
<evidence type="ECO:0000259" key="1">
    <source>
        <dbReference type="PROSITE" id="PS51194"/>
    </source>
</evidence>
<dbReference type="Pfam" id="PF18135">
    <property type="entry name" value="Type_ISP_C"/>
    <property type="match status" value="1"/>
</dbReference>
<dbReference type="InterPro" id="IPR050742">
    <property type="entry name" value="Helicase_Restrict-Modif_Enz"/>
</dbReference>
<dbReference type="Gene3D" id="3.40.50.300">
    <property type="entry name" value="P-loop containing nucleotide triphosphate hydrolases"/>
    <property type="match status" value="2"/>
</dbReference>
<accession>A0ABU6NMQ7</accession>
<dbReference type="SUPFAM" id="SSF52540">
    <property type="entry name" value="P-loop containing nucleoside triphosphate hydrolases"/>
    <property type="match status" value="1"/>
</dbReference>
<dbReference type="PANTHER" id="PTHR47396:SF1">
    <property type="entry name" value="ATP-DEPENDENT HELICASE IRC3-RELATED"/>
    <property type="match status" value="1"/>
</dbReference>
<keyword evidence="2" id="KW-0347">Helicase</keyword>
<proteinExistence type="predicted"/>
<feature type="domain" description="Helicase C-terminal" evidence="1">
    <location>
        <begin position="468"/>
        <end position="655"/>
    </location>
</feature>